<gene>
    <name evidence="2" type="ORF">PF010_g16514</name>
</gene>
<evidence type="ECO:0000256" key="1">
    <source>
        <dbReference type="SAM" id="MobiDB-lite"/>
    </source>
</evidence>
<feature type="compositionally biased region" description="Basic and acidic residues" evidence="1">
    <location>
        <begin position="63"/>
        <end position="131"/>
    </location>
</feature>
<proteinExistence type="predicted"/>
<dbReference type="Proteomes" id="UP000488956">
    <property type="component" value="Unassembled WGS sequence"/>
</dbReference>
<sequence>MVARGRRAGYLNYSLLQDIDDALGNDSASEDGDEPDTQRESDEEDDDSADLEEQGVINRRSPLLRDREEREQVRKDEAMAFEARQHARLELARQDREDQLKREAAAADEARRRHEERMDRDRADAKQRNEEMLLLLSAMQQNKSK</sequence>
<comment type="caution">
    <text evidence="2">The sequence shown here is derived from an EMBL/GenBank/DDBJ whole genome shotgun (WGS) entry which is preliminary data.</text>
</comment>
<feature type="compositionally biased region" description="Acidic residues" evidence="1">
    <location>
        <begin position="22"/>
        <end position="53"/>
    </location>
</feature>
<reference evidence="2 3" key="1">
    <citation type="submission" date="2018-09" db="EMBL/GenBank/DDBJ databases">
        <title>Genomic investigation of the strawberry pathogen Phytophthora fragariae indicates pathogenicity is determined by transcriptional variation in three key races.</title>
        <authorList>
            <person name="Adams T.M."/>
            <person name="Armitage A.D."/>
            <person name="Sobczyk M.K."/>
            <person name="Bates H.J."/>
            <person name="Dunwell J.M."/>
            <person name="Nellist C.F."/>
            <person name="Harrison R.J."/>
        </authorList>
    </citation>
    <scope>NUCLEOTIDE SEQUENCE [LARGE SCALE GENOMIC DNA]</scope>
    <source>
        <strain evidence="2 3">ONT-3</strain>
    </source>
</reference>
<organism evidence="2 3">
    <name type="scientific">Phytophthora fragariae</name>
    <dbReference type="NCBI Taxonomy" id="53985"/>
    <lineage>
        <taxon>Eukaryota</taxon>
        <taxon>Sar</taxon>
        <taxon>Stramenopiles</taxon>
        <taxon>Oomycota</taxon>
        <taxon>Peronosporomycetes</taxon>
        <taxon>Peronosporales</taxon>
        <taxon>Peronosporaceae</taxon>
        <taxon>Phytophthora</taxon>
    </lineage>
</organism>
<evidence type="ECO:0000313" key="3">
    <source>
        <dbReference type="Proteomes" id="UP000488956"/>
    </source>
</evidence>
<dbReference type="AlphaFoldDB" id="A0A6G0KRJ6"/>
<evidence type="ECO:0008006" key="4">
    <source>
        <dbReference type="Google" id="ProtNLM"/>
    </source>
</evidence>
<name>A0A6G0KRJ6_9STRA</name>
<evidence type="ECO:0000313" key="2">
    <source>
        <dbReference type="EMBL" id="KAE9095948.1"/>
    </source>
</evidence>
<accession>A0A6G0KRJ6</accession>
<dbReference type="EMBL" id="QXFX01001137">
    <property type="protein sequence ID" value="KAE9095948.1"/>
    <property type="molecule type" value="Genomic_DNA"/>
</dbReference>
<protein>
    <recommendedName>
        <fullName evidence="4">Casein kinase substrate phosphoprotein PP28 domain-containing protein</fullName>
    </recommendedName>
</protein>
<feature type="region of interest" description="Disordered" evidence="1">
    <location>
        <begin position="22"/>
        <end position="145"/>
    </location>
</feature>